<dbReference type="Pfam" id="PF01804">
    <property type="entry name" value="Penicil_amidase"/>
    <property type="match status" value="1"/>
</dbReference>
<evidence type="ECO:0000256" key="4">
    <source>
        <dbReference type="PIRSR" id="PIRSR001227-1"/>
    </source>
</evidence>
<evidence type="ECO:0000313" key="7">
    <source>
        <dbReference type="Proteomes" id="UP000033900"/>
    </source>
</evidence>
<keyword evidence="7" id="KW-1185">Reference proteome</keyword>
<dbReference type="OrthoDB" id="9759796at2"/>
<dbReference type="PANTHER" id="PTHR34218">
    <property type="entry name" value="PEPTIDASE S45 PENICILLIN AMIDASE"/>
    <property type="match status" value="1"/>
</dbReference>
<evidence type="ECO:0000313" key="6">
    <source>
        <dbReference type="EMBL" id="KJL47365.1"/>
    </source>
</evidence>
<sequence length="697" mass="75530">MAEVFRDDLGIPHIRATDVRDLARAQGEVTARDRGWQIEVDRLRAQGRLAELIGEAGVAWDVFARRARIDSTARRAFDALDDETRQFVGDYAAGVRDGMAGVGSGAAEFRALDARFDDARPLEPWRDHDPLGVLHVAHVLFSTFPHVLWREHVARTLGDDWVDVFAGDEHADETLPTSGSNAWALHGTRTSSGLPLLAGDPHRLFELPGVYQQIRLACDEFDVVGLAFPGVPGVPHFGHTGEAAWGITNAIAHSVDVFEERLRAAGDGYEAWGRSGWEPVDVRRSVIRVRGGADVEVESVETVRGCIVTELHESDGELRGWSIRHPARARADLGAAALLPLLRARTARQVLDAFDSWVDPVNRVLAADRSGEVLSATVGVVPDRARSERRRTLQSAAPAADRMLPTPIRVRDLAVDANERPARAEIDLGWAYPSPHRACRIAQLLGARHRWTTGEFADVWGDTRSGSASGLLAWLPAGELSAPASEARDALAAWDGRMEADSRAAGIFAAWRAALVQAVTRHHALSPLRDPHPFGAIFDPWMAAEGQIASALPQALRHPSLASEAHEMVLAALERAASATTWGATHRMLPLHVLAEVDGVMTPGAEFDSALPGDGDAVRCAGSSPGVSDRSWRGSVARWAWDLDDRERSLWSVPFGASGDPASAHFADQHAAWVEARPTRVVTEWSALTADRPTGAS</sequence>
<dbReference type="InterPro" id="IPR023343">
    <property type="entry name" value="Penicillin_amidase_dom1"/>
</dbReference>
<dbReference type="Gene3D" id="3.60.20.10">
    <property type="entry name" value="Glutamine Phosphoribosylpyrophosphate, subunit 1, domain 1"/>
    <property type="match status" value="1"/>
</dbReference>
<comment type="cofactor">
    <cofactor evidence="5">
        <name>Ca(2+)</name>
        <dbReference type="ChEBI" id="CHEBI:29108"/>
    </cofactor>
    <text evidence="5">Binds 1 Ca(2+) ion per dimer.</text>
</comment>
<comment type="caution">
    <text evidence="6">The sequence shown here is derived from an EMBL/GenBank/DDBJ whole genome shotgun (WGS) entry which is preliminary data.</text>
</comment>
<dbReference type="Gene3D" id="2.30.120.10">
    <property type="match status" value="1"/>
</dbReference>
<dbReference type="PATRIC" id="fig|273678.4.peg.2161"/>
<dbReference type="RefSeq" id="WP_045257768.1">
    <property type="nucleotide sequence ID" value="NZ_JYJB01000009.1"/>
</dbReference>
<gene>
    <name evidence="6" type="primary">acyII</name>
    <name evidence="6" type="ORF">RS84_02157</name>
</gene>
<dbReference type="PANTHER" id="PTHR34218:SF4">
    <property type="entry name" value="ACYL-HOMOSERINE LACTONE ACYLASE QUIP"/>
    <property type="match status" value="1"/>
</dbReference>
<feature type="binding site" evidence="5">
    <location>
        <position position="256"/>
    </location>
    <ligand>
        <name>Ca(2+)</name>
        <dbReference type="ChEBI" id="CHEBI:29108"/>
    </ligand>
</feature>
<dbReference type="GO" id="GO:0046872">
    <property type="term" value="F:metal ion binding"/>
    <property type="evidence" value="ECO:0007669"/>
    <property type="project" value="UniProtKB-KW"/>
</dbReference>
<keyword evidence="2 6" id="KW-0378">Hydrolase</keyword>
<protein>
    <submittedName>
        <fullName evidence="6">Penicillin acylase 2</fullName>
        <ecNumber evidence="6">3.5.1.11</ecNumber>
    </submittedName>
</protein>
<accession>A0A0M2HR23</accession>
<keyword evidence="5" id="KW-0106">Calcium</keyword>
<dbReference type="InterPro" id="IPR029055">
    <property type="entry name" value="Ntn_hydrolases_N"/>
</dbReference>
<dbReference type="STRING" id="273678.RS84_02157"/>
<keyword evidence="5" id="KW-0479">Metal-binding</keyword>
<dbReference type="InterPro" id="IPR043147">
    <property type="entry name" value="Penicillin_amidase_A-knob"/>
</dbReference>
<dbReference type="AlphaFoldDB" id="A0A0M2HR23"/>
<dbReference type="InterPro" id="IPR043146">
    <property type="entry name" value="Penicillin_amidase_N_B-knob"/>
</dbReference>
<dbReference type="GO" id="GO:0008953">
    <property type="term" value="F:penicillin amidase activity"/>
    <property type="evidence" value="ECO:0007669"/>
    <property type="project" value="UniProtKB-EC"/>
</dbReference>
<evidence type="ECO:0000256" key="3">
    <source>
        <dbReference type="ARBA" id="ARBA00023145"/>
    </source>
</evidence>
<dbReference type="GO" id="GO:0017000">
    <property type="term" value="P:antibiotic biosynthetic process"/>
    <property type="evidence" value="ECO:0007669"/>
    <property type="project" value="InterPro"/>
</dbReference>
<feature type="binding site" evidence="5">
    <location>
        <position position="255"/>
    </location>
    <ligand>
        <name>Ca(2+)</name>
        <dbReference type="ChEBI" id="CHEBI:29108"/>
    </ligand>
</feature>
<organism evidence="6 7">
    <name type="scientific">Microbacterium hydrocarbonoxydans</name>
    <dbReference type="NCBI Taxonomy" id="273678"/>
    <lineage>
        <taxon>Bacteria</taxon>
        <taxon>Bacillati</taxon>
        <taxon>Actinomycetota</taxon>
        <taxon>Actinomycetes</taxon>
        <taxon>Micrococcales</taxon>
        <taxon>Microbacteriaceae</taxon>
        <taxon>Microbacterium</taxon>
    </lineage>
</organism>
<dbReference type="SUPFAM" id="SSF56235">
    <property type="entry name" value="N-terminal nucleophile aminohydrolases (Ntn hydrolases)"/>
    <property type="match status" value="1"/>
</dbReference>
<dbReference type="InterPro" id="IPR002692">
    <property type="entry name" value="S45"/>
</dbReference>
<proteinExistence type="inferred from homology"/>
<evidence type="ECO:0000256" key="2">
    <source>
        <dbReference type="ARBA" id="ARBA00022801"/>
    </source>
</evidence>
<dbReference type="Proteomes" id="UP000033900">
    <property type="component" value="Unassembled WGS sequence"/>
</dbReference>
<name>A0A0M2HR23_9MICO</name>
<reference evidence="6 7" key="1">
    <citation type="submission" date="2015-02" db="EMBL/GenBank/DDBJ databases">
        <title>Draft genome sequences of ten Microbacterium spp. with emphasis on heavy metal contaminated environments.</title>
        <authorList>
            <person name="Corretto E."/>
        </authorList>
    </citation>
    <scope>NUCLEOTIDE SEQUENCE [LARGE SCALE GENOMIC DNA]</scope>
    <source>
        <strain evidence="6 7">SA35</strain>
    </source>
</reference>
<dbReference type="Gene3D" id="1.10.439.10">
    <property type="entry name" value="Penicillin Amidohydrolase, domain 1"/>
    <property type="match status" value="1"/>
</dbReference>
<comment type="similarity">
    <text evidence="1">Belongs to the peptidase S45 family.</text>
</comment>
<dbReference type="InterPro" id="IPR014395">
    <property type="entry name" value="Pen/GL7ACA/AHL_acylase"/>
</dbReference>
<dbReference type="EMBL" id="JYJB01000009">
    <property type="protein sequence ID" value="KJL47365.1"/>
    <property type="molecule type" value="Genomic_DNA"/>
</dbReference>
<dbReference type="Gene3D" id="1.10.1400.10">
    <property type="match status" value="1"/>
</dbReference>
<evidence type="ECO:0000256" key="5">
    <source>
        <dbReference type="PIRSR" id="PIRSR001227-2"/>
    </source>
</evidence>
<feature type="active site" description="Nucleophile" evidence="4">
    <location>
        <position position="180"/>
    </location>
</feature>
<evidence type="ECO:0000256" key="1">
    <source>
        <dbReference type="ARBA" id="ARBA00006586"/>
    </source>
</evidence>
<dbReference type="EC" id="3.5.1.11" evidence="6"/>
<keyword evidence="3" id="KW-0865">Zymogen</keyword>
<dbReference type="PIRSF" id="PIRSF001227">
    <property type="entry name" value="Pen_acylase"/>
    <property type="match status" value="1"/>
</dbReference>